<keyword evidence="1" id="KW-0175">Coiled coil</keyword>
<evidence type="ECO:0000313" key="5">
    <source>
        <dbReference type="Proteomes" id="UP001597512"/>
    </source>
</evidence>
<comment type="caution">
    <text evidence="4">The sequence shown here is derived from an EMBL/GenBank/DDBJ whole genome shotgun (WGS) entry which is preliminary data.</text>
</comment>
<gene>
    <name evidence="4" type="ORF">ACFS25_21190</name>
</gene>
<proteinExistence type="predicted"/>
<dbReference type="NCBIfam" id="TIGR02675">
    <property type="entry name" value="tape_meas_nterm"/>
    <property type="match status" value="1"/>
</dbReference>
<dbReference type="RefSeq" id="WP_381504995.1">
    <property type="nucleotide sequence ID" value="NZ_JBHUOM010000023.1"/>
</dbReference>
<evidence type="ECO:0000313" key="4">
    <source>
        <dbReference type="EMBL" id="MFD2936310.1"/>
    </source>
</evidence>
<dbReference type="SUPFAM" id="SSF57997">
    <property type="entry name" value="Tropomyosin"/>
    <property type="match status" value="1"/>
</dbReference>
<feature type="domain" description="Tape measure protein N-terminal" evidence="3">
    <location>
        <begin position="266"/>
        <end position="458"/>
    </location>
</feature>
<sequence>MNTTLFEDLVNYKSIAAGIAKLEAANAKFADAAVAQNERIGNSMQSLAADAAGLREQITSFSSRKGSSDSGLSGLKDDVKKLTKAEQDYQAVLSRNKTVVDLNTASIGAMKQRMADLRVEYDKIDRSGADAQARMKAIASETKQTATVLKSLTIVTKQAAQAVVVAEGSYKALDIQTQKLRSDLKGLAGAFNPLTGEINKHNRAAVEMQKRIETNDKALKTMDSTMGVNTRRVGSYKDALKDIGGQLIGITSIAGAVALAFEGIKSAVGIISDMERYDAGLKAVSRDSADFARSQQFLTGLADKLGYEYGDLVDSYKGLKAATKDTALEGRNTEKMFSAVATAGAKLQLSSETVTGTLLALTQMISKGHIQAEELRGQLGERLPGALRLMSEALGVSESKLNTMMEQGQLIATEVMPKFADSLDKAYGLKQGEKIDRLGASVNRLKNEMGYLLKAFNDNTGVTSIFSAIANGLSNSLGDIRRWLKDGSVLELVTFFGSGSLTNRNQQRRDTEQATSAFSGMNPKQRKKQINDLKVEEKSLIEFGEVDKAKITRDLRQKLERENIKIELAEQKDSRRQLINADKDAIEKNEIDLARFQKQSVRKRTAEILALEKQLAADPKNEVLAKKIEVYSKLDADQKSKDKAVNDRLKQDKPNDDSTLETLNKQIEGIEKTLQSQAMQDLKAGRLVTLDPELVARVAKLKEQYESIKLIQEQIENGSYGKPITGADTPLKSITSIGDERTGKNGKTLNDEQVKVADAKRLAELTKNLDNQTGIMRDYDTKRRRLEYDFNNDMKGLPEQRKIDLFTVLYEIEDAERQGDKDEVQRLKDKYAQMSEADKDYLSKKKEIQEKYFEVGTTLINGLFEIEQQKNQNALQQVEKNKEYELSLVGDNAGAKAAIEQKYAAQSKQLQHQQDVAARNQALFNIAISTAQAAVKALPNVGLAVAIGILGAVQAGIVLAKPLPQYAEGKNVADNYEGPAEVGEAGRELLFRNGRASLIDRPSIVNVKRNDVILPNHLTERMLNDEMAWEANSLLHRSMNQRRAVEAMNQNRERYQVRMMSGAMGYGSPSAGAIGKAFGAEIAKHPAFSLSIDKEGFNIHQHDAHHKKLIQKNKHQLGRKN</sequence>
<evidence type="ECO:0000256" key="1">
    <source>
        <dbReference type="SAM" id="Coils"/>
    </source>
</evidence>
<organism evidence="4 5">
    <name type="scientific">Spirosoma flavum</name>
    <dbReference type="NCBI Taxonomy" id="2048557"/>
    <lineage>
        <taxon>Bacteria</taxon>
        <taxon>Pseudomonadati</taxon>
        <taxon>Bacteroidota</taxon>
        <taxon>Cytophagia</taxon>
        <taxon>Cytophagales</taxon>
        <taxon>Cytophagaceae</taxon>
        <taxon>Spirosoma</taxon>
    </lineage>
</organism>
<dbReference type="InterPro" id="IPR013491">
    <property type="entry name" value="Tape_meas_N"/>
</dbReference>
<keyword evidence="5" id="KW-1185">Reference proteome</keyword>
<dbReference type="EMBL" id="JBHUOM010000023">
    <property type="protein sequence ID" value="MFD2936310.1"/>
    <property type="molecule type" value="Genomic_DNA"/>
</dbReference>
<protein>
    <submittedName>
        <fullName evidence="4">Tape measure protein</fullName>
    </submittedName>
</protein>
<dbReference type="Pfam" id="PF20155">
    <property type="entry name" value="TMP_3"/>
    <property type="match status" value="1"/>
</dbReference>
<accession>A0ABW6AR05</accession>
<reference evidence="5" key="1">
    <citation type="journal article" date="2019" name="Int. J. Syst. Evol. Microbiol.">
        <title>The Global Catalogue of Microorganisms (GCM) 10K type strain sequencing project: providing services to taxonomists for standard genome sequencing and annotation.</title>
        <authorList>
            <consortium name="The Broad Institute Genomics Platform"/>
            <consortium name="The Broad Institute Genome Sequencing Center for Infectious Disease"/>
            <person name="Wu L."/>
            <person name="Ma J."/>
        </authorList>
    </citation>
    <scope>NUCLEOTIDE SEQUENCE [LARGE SCALE GENOMIC DNA]</scope>
    <source>
        <strain evidence="5">KCTC 52490</strain>
    </source>
</reference>
<evidence type="ECO:0000256" key="2">
    <source>
        <dbReference type="SAM" id="MobiDB-lite"/>
    </source>
</evidence>
<feature type="region of interest" description="Disordered" evidence="2">
    <location>
        <begin position="503"/>
        <end position="528"/>
    </location>
</feature>
<feature type="coiled-coil region" evidence="1">
    <location>
        <begin position="552"/>
        <end position="581"/>
    </location>
</feature>
<evidence type="ECO:0000259" key="3">
    <source>
        <dbReference type="Pfam" id="PF20155"/>
    </source>
</evidence>
<name>A0ABW6AR05_9BACT</name>
<dbReference type="Proteomes" id="UP001597512">
    <property type="component" value="Unassembled WGS sequence"/>
</dbReference>